<evidence type="ECO:0000256" key="9">
    <source>
        <dbReference type="ARBA" id="ARBA00022827"/>
    </source>
</evidence>
<dbReference type="InterPro" id="IPR008254">
    <property type="entry name" value="Flavodoxin/NO_synth"/>
</dbReference>
<evidence type="ECO:0000256" key="7">
    <source>
        <dbReference type="ARBA" id="ARBA00022643"/>
    </source>
</evidence>
<accession>A0ABD3NKI5</accession>
<dbReference type="SUPFAM" id="SSF52218">
    <property type="entry name" value="Flavoproteins"/>
    <property type="match status" value="1"/>
</dbReference>
<evidence type="ECO:0000256" key="1">
    <source>
        <dbReference type="ARBA" id="ARBA00001917"/>
    </source>
</evidence>
<proteinExistence type="inferred from homology"/>
<evidence type="ECO:0000256" key="2">
    <source>
        <dbReference type="ARBA" id="ARBA00001974"/>
    </source>
</evidence>
<keyword evidence="11" id="KW-0112">Calmodulin-binding</keyword>
<dbReference type="SUPFAM" id="SSF63380">
    <property type="entry name" value="Riboflavin synthase domain-like"/>
    <property type="match status" value="1"/>
</dbReference>
<dbReference type="InterPro" id="IPR023173">
    <property type="entry name" value="NADPH_Cyt_P450_Rdtase_alpha"/>
</dbReference>
<evidence type="ECO:0000313" key="18">
    <source>
        <dbReference type="Proteomes" id="UP001530315"/>
    </source>
</evidence>
<dbReference type="InterPro" id="IPR001433">
    <property type="entry name" value="OxRdtase_FAD/NAD-bd"/>
</dbReference>
<name>A0ABD3NKI5_9STRA</name>
<dbReference type="Gene3D" id="3.90.440.10">
    <property type="entry name" value="Nitric Oxide Synthase,Heme Domain,Chain A domain 2"/>
    <property type="match status" value="1"/>
</dbReference>
<comment type="caution">
    <text evidence="17">The sequence shown here is derived from an EMBL/GenBank/DDBJ whole genome shotgun (WGS) entry which is preliminary data.</text>
</comment>
<dbReference type="PRINTS" id="PR00371">
    <property type="entry name" value="FPNCR"/>
</dbReference>
<dbReference type="InterPro" id="IPR044940">
    <property type="entry name" value="NOS_dom_2"/>
</dbReference>
<evidence type="ECO:0000313" key="17">
    <source>
        <dbReference type="EMBL" id="KAL3773835.1"/>
    </source>
</evidence>
<dbReference type="GO" id="GO:0046872">
    <property type="term" value="F:metal ion binding"/>
    <property type="evidence" value="ECO:0007669"/>
    <property type="project" value="UniProtKB-KW"/>
</dbReference>
<dbReference type="InterPro" id="IPR004030">
    <property type="entry name" value="NOS_N"/>
</dbReference>
<evidence type="ECO:0000256" key="4">
    <source>
        <dbReference type="ARBA" id="ARBA00012989"/>
    </source>
</evidence>
<keyword evidence="7" id="KW-0288">FMN</keyword>
<organism evidence="17 18">
    <name type="scientific">Stephanodiscus triporus</name>
    <dbReference type="NCBI Taxonomy" id="2934178"/>
    <lineage>
        <taxon>Eukaryota</taxon>
        <taxon>Sar</taxon>
        <taxon>Stramenopiles</taxon>
        <taxon>Ochrophyta</taxon>
        <taxon>Bacillariophyta</taxon>
        <taxon>Coscinodiscophyceae</taxon>
        <taxon>Thalassiosirophycidae</taxon>
        <taxon>Stephanodiscales</taxon>
        <taxon>Stephanodiscaceae</taxon>
        <taxon>Stephanodiscus</taxon>
    </lineage>
</organism>
<evidence type="ECO:0000256" key="5">
    <source>
        <dbReference type="ARBA" id="ARBA00022617"/>
    </source>
</evidence>
<dbReference type="EMBL" id="JALLAZ020001505">
    <property type="protein sequence ID" value="KAL3773835.1"/>
    <property type="molecule type" value="Genomic_DNA"/>
</dbReference>
<evidence type="ECO:0000256" key="12">
    <source>
        <dbReference type="ARBA" id="ARBA00023002"/>
    </source>
</evidence>
<dbReference type="Gene3D" id="3.90.1230.10">
    <property type="entry name" value="Nitric Oxide Synthase, Chain A, domain 3"/>
    <property type="match status" value="1"/>
</dbReference>
<keyword evidence="13" id="KW-0408">Iron</keyword>
<feature type="region of interest" description="Disordered" evidence="14">
    <location>
        <begin position="1"/>
        <end position="60"/>
    </location>
</feature>
<dbReference type="PRINTS" id="PR00369">
    <property type="entry name" value="FLAVODOXIN"/>
</dbReference>
<feature type="domain" description="Flavodoxin-like" evidence="15">
    <location>
        <begin position="564"/>
        <end position="711"/>
    </location>
</feature>
<dbReference type="Gene3D" id="3.90.340.10">
    <property type="entry name" value="Nitric Oxide Synthase, Chain A, domain 1"/>
    <property type="match status" value="1"/>
</dbReference>
<keyword evidence="8" id="KW-0479">Metal-binding</keyword>
<comment type="similarity">
    <text evidence="3">Belongs to the NOS family.</text>
</comment>
<feature type="compositionally biased region" description="Low complexity" evidence="14">
    <location>
        <begin position="14"/>
        <end position="23"/>
    </location>
</feature>
<dbReference type="Pfam" id="PF02898">
    <property type="entry name" value="NO_synthase"/>
    <property type="match status" value="1"/>
</dbReference>
<dbReference type="PROSITE" id="PS51384">
    <property type="entry name" value="FAD_FR"/>
    <property type="match status" value="1"/>
</dbReference>
<dbReference type="Gene3D" id="2.40.30.10">
    <property type="entry name" value="Translation factors"/>
    <property type="match status" value="1"/>
</dbReference>
<dbReference type="InterPro" id="IPR003097">
    <property type="entry name" value="CysJ-like_FAD-binding"/>
</dbReference>
<comment type="cofactor">
    <cofactor evidence="1">
        <name>FMN</name>
        <dbReference type="ChEBI" id="CHEBI:58210"/>
    </cofactor>
</comment>
<dbReference type="Pfam" id="PF00258">
    <property type="entry name" value="Flavodoxin_1"/>
    <property type="match status" value="1"/>
</dbReference>
<dbReference type="InterPro" id="IPR050607">
    <property type="entry name" value="NOS"/>
</dbReference>
<evidence type="ECO:0000256" key="14">
    <source>
        <dbReference type="SAM" id="MobiDB-lite"/>
    </source>
</evidence>
<keyword evidence="5" id="KW-0349">Heme</keyword>
<evidence type="ECO:0000259" key="15">
    <source>
        <dbReference type="PROSITE" id="PS50902"/>
    </source>
</evidence>
<dbReference type="Gene3D" id="1.20.990.10">
    <property type="entry name" value="NADPH-cytochrome p450 Reductase, Chain A, domain 3"/>
    <property type="match status" value="1"/>
</dbReference>
<dbReference type="InterPro" id="IPR017927">
    <property type="entry name" value="FAD-bd_FR_type"/>
</dbReference>
<keyword evidence="18" id="KW-1185">Reference proteome</keyword>
<protein>
    <recommendedName>
        <fullName evidence="4">nitric-oxide synthase (NADPH)</fullName>
        <ecNumber evidence="4">1.14.13.39</ecNumber>
    </recommendedName>
</protein>
<evidence type="ECO:0000256" key="6">
    <source>
        <dbReference type="ARBA" id="ARBA00022630"/>
    </source>
</evidence>
<evidence type="ECO:0000256" key="11">
    <source>
        <dbReference type="ARBA" id="ARBA00022860"/>
    </source>
</evidence>
<dbReference type="InterPro" id="IPR029039">
    <property type="entry name" value="Flavoprotein-like_sf"/>
</dbReference>
<evidence type="ECO:0000259" key="16">
    <source>
        <dbReference type="PROSITE" id="PS51384"/>
    </source>
</evidence>
<keyword evidence="12" id="KW-0560">Oxidoreductase</keyword>
<dbReference type="InterPro" id="IPR039261">
    <property type="entry name" value="FNR_nucleotide-bd"/>
</dbReference>
<dbReference type="Pfam" id="PF00667">
    <property type="entry name" value="FAD_binding_1"/>
    <property type="match status" value="1"/>
</dbReference>
<dbReference type="GO" id="GO:0005516">
    <property type="term" value="F:calmodulin binding"/>
    <property type="evidence" value="ECO:0007669"/>
    <property type="project" value="UniProtKB-KW"/>
</dbReference>
<dbReference type="InterPro" id="IPR017938">
    <property type="entry name" value="Riboflavin_synthase-like_b-brl"/>
</dbReference>
<dbReference type="InterPro" id="IPR036119">
    <property type="entry name" value="NOS_N_sf"/>
</dbReference>
<dbReference type="InterPro" id="IPR044944">
    <property type="entry name" value="NOS_dom_3"/>
</dbReference>
<sequence>MKISFNPFKKKLSTSRGTSSCSSVDDATGGVSAKSEDHIIASNVRRPVRRPSVGDATGGVSAADVRRPSLASLPSSFVFDAAESAARLRRPALTSPPEPEKCPFLHGTVYADPYPGYVHGNPKRGICPNGCRPVMTSEVTELESPRDVLLREAIEFVKLYYHERSDEMQGIDGFLSCEERISEIKESIYATGTYVHTFDELQHGAQVAWRNAPKCSNRKYWQQLKLLDQRMATSNQEIFDSCIKHLSKAMSCGVSEAYITVFQPATPGKVLDGSYIWNDQLLQYAAYGNGDAVIGDPKNLRFTEMLKERFGWDGPSDGIKGAHDYLPLIIQARGQKPELFELPRECARPVQIHHPRYPELSSLNMQWYPVPAVCALDLTVGGILYTAAPFNGWYANTEVLRDLTDECRFNMLIPVAEALGMEIDTKPGEAPLWKDEVMHILSSAVYHSFKSAKIAMIDHHTLIDMFWTWYREEMKTRKYCPVNWKWVIPPMSSSTNRAYLGLNKAQEYTLKPAYLLGTSPFQLEIKYFGKRDTSLAMKKLLHCIWLAIVFKRCINRMRGRKQPVLIAYASVTGNAARYASDLGAILRSSCNVSFVDACGVNAAEDMLKVLHLIHAATLVIFVSSTQGNGELPSLARKFFSMLFGKHGNLLSGKRCAVLGFGSSSYPIFCGAASQISTMLAKVNANEVVPHGKCDSVKGEALSFYDWTTSLVAKMATMRGANPLMLKLSSDIKASNASSLVRARNMVNCVKVEVFTAKEVETAAAMSYMTQRRGSMGTISRRRISNDSIDSSERSTIDSSGKRSTIYSSGRRITVESFLNGENLTPHERIMRIMSSSSMRTTKKDIFEGQVNSREDIISRVVNGEGSVTRKTSLIKIDLKMCGDPPYQPGDHVRIFPRNNAIDLDQLQMFVLHLSRGEAFEVGDDCCLDDHILASFKNESISRSELAASWPLLSKCIHELMPLEYFFDNQVALESPISMQTCLDLSQLATSDKDRAVLTGLGNNSTVYEDLISMCGLKWIDLFKIFPSLSKQVTINFLLCNMKPNHARSYSISSCKEVVGSELHIVVGRHIYSRGGSKKEVGVCSNFLTQVEPGDEISFNIESTPSFQYPLDPLCPIIFICTGTGFAPIRGLLQKRSYFQSRSEKLGPSFLIFGSRSSSEGLFHDEIVEFQKQGALTEAFMCYSREIGVKKEYTQDKLRSIEVRDRLGPFLAEPNTHIFICGSANMAESCKVSLCEISSQDLFDSIVASGRLHCDVFGALLPKARYNSTRRLSIQSHQKTFNPKEEHMGGKISSTNSLRRVMNTTPANSLRRAVKTSQPSALSRSLFELK</sequence>
<dbReference type="GO" id="GO:0004517">
    <property type="term" value="F:nitric-oxide synthase activity"/>
    <property type="evidence" value="ECO:0007669"/>
    <property type="project" value="UniProtKB-EC"/>
</dbReference>
<reference evidence="17 18" key="1">
    <citation type="submission" date="2024-10" db="EMBL/GenBank/DDBJ databases">
        <title>Updated reference genomes for cyclostephanoid diatoms.</title>
        <authorList>
            <person name="Roberts W.R."/>
            <person name="Alverson A.J."/>
        </authorList>
    </citation>
    <scope>NUCLEOTIDE SEQUENCE [LARGE SCALE GENOMIC DNA]</scope>
    <source>
        <strain evidence="17 18">AJA276-08</strain>
    </source>
</reference>
<dbReference type="SUPFAM" id="SSF52343">
    <property type="entry name" value="Ferredoxin reductase-like, C-terminal NADP-linked domain"/>
    <property type="match status" value="1"/>
</dbReference>
<keyword evidence="9" id="KW-0274">FAD</keyword>
<comment type="cofactor">
    <cofactor evidence="2">
        <name>FAD</name>
        <dbReference type="ChEBI" id="CHEBI:57692"/>
    </cofactor>
</comment>
<evidence type="ECO:0000256" key="10">
    <source>
        <dbReference type="ARBA" id="ARBA00022857"/>
    </source>
</evidence>
<feature type="domain" description="FAD-binding FR-type" evidence="16">
    <location>
        <begin position="843"/>
        <end position="1109"/>
    </location>
</feature>
<dbReference type="InterPro" id="IPR044943">
    <property type="entry name" value="NOS_dom_1"/>
</dbReference>
<dbReference type="PROSITE" id="PS50902">
    <property type="entry name" value="FLAVODOXIN_LIKE"/>
    <property type="match status" value="1"/>
</dbReference>
<keyword evidence="6" id="KW-0285">Flavoprotein</keyword>
<dbReference type="Gene3D" id="3.40.50.360">
    <property type="match status" value="1"/>
</dbReference>
<dbReference type="PANTHER" id="PTHR43410:SF1">
    <property type="entry name" value="NITRIC OXIDE SYNTHASE"/>
    <property type="match status" value="1"/>
</dbReference>
<dbReference type="Pfam" id="PF00175">
    <property type="entry name" value="NAD_binding_1"/>
    <property type="match status" value="1"/>
</dbReference>
<gene>
    <name evidence="17" type="ORF">ACHAW5_006432</name>
</gene>
<evidence type="ECO:0000256" key="3">
    <source>
        <dbReference type="ARBA" id="ARBA00006267"/>
    </source>
</evidence>
<dbReference type="SUPFAM" id="SSF56512">
    <property type="entry name" value="Nitric oxide (NO) synthase oxygenase domain"/>
    <property type="match status" value="1"/>
</dbReference>
<dbReference type="EC" id="1.14.13.39" evidence="4"/>
<dbReference type="InterPro" id="IPR001709">
    <property type="entry name" value="Flavoprot_Pyr_Nucl_cyt_Rdtase"/>
</dbReference>
<dbReference type="Proteomes" id="UP001530315">
    <property type="component" value="Unassembled WGS sequence"/>
</dbReference>
<dbReference type="PANTHER" id="PTHR43410">
    <property type="entry name" value="NITRIC OXIDE SYNTHASE OXYGENASE"/>
    <property type="match status" value="1"/>
</dbReference>
<dbReference type="InterPro" id="IPR001094">
    <property type="entry name" value="Flavdoxin-like"/>
</dbReference>
<keyword evidence="10" id="KW-0521">NADP</keyword>
<evidence type="ECO:0000256" key="8">
    <source>
        <dbReference type="ARBA" id="ARBA00022723"/>
    </source>
</evidence>
<evidence type="ECO:0000256" key="13">
    <source>
        <dbReference type="ARBA" id="ARBA00023004"/>
    </source>
</evidence>
<dbReference type="Gene3D" id="3.40.50.80">
    <property type="entry name" value="Nucleotide-binding domain of ferredoxin-NADP reductase (FNR) module"/>
    <property type="match status" value="1"/>
</dbReference>